<dbReference type="InterPro" id="IPR004541">
    <property type="entry name" value="Transl_elong_EFTu/EF1A_bac/org"/>
</dbReference>
<evidence type="ECO:0000256" key="11">
    <source>
        <dbReference type="ARBA" id="ARBA00023128"/>
    </source>
</evidence>
<dbReference type="NCBIfam" id="NF000766">
    <property type="entry name" value="PRK00049.1"/>
    <property type="match status" value="1"/>
</dbReference>
<dbReference type="CDD" id="cd01884">
    <property type="entry name" value="EF_Tu"/>
    <property type="match status" value="1"/>
</dbReference>
<dbReference type="InterPro" id="IPR009000">
    <property type="entry name" value="Transl_B-barrel_sf"/>
</dbReference>
<sequence>MSVRVLNAFRTLSRTALTNAVAVNRCGPASFVRYASAFDRSKPHVNIGTIGHVDHGKTTLTAAITRVLSDAGGASFLDYASIDKAPEERARGITISTAHVEYETANRHYSHVDCPGHQDYIKNMITGAAQMDGAIIVVAATDGQMPQTREHLLLARQVGVQHLVVFVNKVDTIEDEEMLELVEMEMRELLSSYGFDGDNTPVIMGSALCALENKQPEIGKEAIQKLMAAVDEYIPTPVRDFDQPFLLPVDEVFSISGRGTVVSGTVERGTLKKGEEIEIVGGKGEALKTTVTGIEMYHKDLDHAQAGDTPGILLRGVKREQIKRGMILAKPGSLKAYDKFLASIYILTKEEGGRHTPFSENYRPQMYIRTSNVNVELKFPDTEEDHSKQVMPGDNVEMICELLSPVALEVGQRFNLRESGKTVGTGLITRIKLITGALVLVILVFFICKYPKSSYEPVPPKYPAHVPMLGGATWSPEHNQTIRATHGAVSSDQEVCSQMGVMILQKGGFAADAAVTTCLCIGTMSTMYSSGIGGGAFITSKLGNESTSVSIDAREMAPGLAHRDMYEGHEYRSKLGGLAVGIPGELKGLYNLYRSHGSGNLTWEELIMPVVELARNGWEVPKTFAFVLQLQKDILKGYKEDWGFAYGEDGSLVETMKWMASVRSNLGDVGLYNTNKTYLEEHEARYAKFKSPEWSKEVNKKINDDHTLPSWKDYEPAYQPNEPHGTSHLSVIDQYDNAVSITTTVNLLFGSMVHDPETGIILNDEMDDFSLPNMPNAFGLQPSVYNYIEPYKRPLSSTTPSIIVDPKTGKIDMVVGAAGGSRITTAVLQAIIRTYHYNLPLLETIAFPRLHHQLLPETLFIENPEVLELNNAMEDRGHHIEMIGHQTAMNAIKVDDDVIFAQSDFWRKLGKAAGY</sequence>
<dbReference type="InterPro" id="IPR004161">
    <property type="entry name" value="EFTu-like_2"/>
</dbReference>
<dbReference type="InterPro" id="IPR033720">
    <property type="entry name" value="EFTU_2"/>
</dbReference>
<evidence type="ECO:0000256" key="6">
    <source>
        <dbReference type="ARBA" id="ARBA00009381"/>
    </source>
</evidence>
<dbReference type="Gene3D" id="3.60.20.40">
    <property type="match status" value="1"/>
</dbReference>
<comment type="similarity">
    <text evidence="5">Belongs to the TRAFAC class translation factor GTPase superfamily. Classic translation factor GTPase family. EF-Tu/EF-1A subfamily.</text>
</comment>
<comment type="catalytic activity">
    <reaction evidence="2">
        <text>glutathione + H2O = L-cysteinylglycine + L-glutamate</text>
        <dbReference type="Rhea" id="RHEA:28807"/>
        <dbReference type="ChEBI" id="CHEBI:15377"/>
        <dbReference type="ChEBI" id="CHEBI:29985"/>
        <dbReference type="ChEBI" id="CHEBI:57925"/>
        <dbReference type="ChEBI" id="CHEBI:61694"/>
        <dbReference type="EC" id="3.4.19.13"/>
    </reaction>
</comment>
<dbReference type="NCBIfam" id="NF009372">
    <property type="entry name" value="PRK12735.1"/>
    <property type="match status" value="1"/>
</dbReference>
<comment type="catalytic activity">
    <reaction evidence="13">
        <text>an N-terminal (5-L-glutamyl)-[peptide] + an alpha-amino acid = 5-L-glutamyl amino acid + an N-terminal L-alpha-aminoacyl-[peptide]</text>
        <dbReference type="Rhea" id="RHEA:23904"/>
        <dbReference type="Rhea" id="RHEA-COMP:9780"/>
        <dbReference type="Rhea" id="RHEA-COMP:9795"/>
        <dbReference type="ChEBI" id="CHEBI:77644"/>
        <dbReference type="ChEBI" id="CHEBI:78597"/>
        <dbReference type="ChEBI" id="CHEBI:78599"/>
        <dbReference type="ChEBI" id="CHEBI:78608"/>
        <dbReference type="EC" id="2.3.2.2"/>
    </reaction>
</comment>
<feature type="domain" description="Tr-type G" evidence="16">
    <location>
        <begin position="42"/>
        <end position="238"/>
    </location>
</feature>
<evidence type="ECO:0000256" key="12">
    <source>
        <dbReference type="ARBA" id="ARBA00023134"/>
    </source>
</evidence>
<accession>A0A1E4T5V4</accession>
<dbReference type="FunFam" id="3.60.20.40:FF:000001">
    <property type="entry name" value="Gamma-glutamyltranspeptidase 1"/>
    <property type="match status" value="1"/>
</dbReference>
<dbReference type="InterPro" id="IPR009001">
    <property type="entry name" value="Transl_elong_EF1A/Init_IF2_C"/>
</dbReference>
<evidence type="ECO:0000313" key="17">
    <source>
        <dbReference type="EMBL" id="ODV87137.1"/>
    </source>
</evidence>
<dbReference type="SUPFAM" id="SSF50447">
    <property type="entry name" value="Translation proteins"/>
    <property type="match status" value="1"/>
</dbReference>
<dbReference type="SUPFAM" id="SSF50465">
    <property type="entry name" value="EF-Tu/eEF-1alpha/eIF2-gamma C-terminal domain"/>
    <property type="match status" value="1"/>
</dbReference>
<dbReference type="STRING" id="983967.A0A1E4T5V4"/>
<dbReference type="Gene3D" id="3.40.50.300">
    <property type="entry name" value="P-loop containing nucleotide triphosphate hydrolases"/>
    <property type="match status" value="1"/>
</dbReference>
<dbReference type="PANTHER" id="PTHR43721:SF36">
    <property type="entry name" value="ELONGATION FACTOR TU, MITOCHONDRIAL"/>
    <property type="match status" value="1"/>
</dbReference>
<dbReference type="InterPro" id="IPR004160">
    <property type="entry name" value="Transl_elong_EFTu/EF1A_C"/>
</dbReference>
<keyword evidence="11" id="KW-0496">Mitochondrion</keyword>
<proteinExistence type="inferred from homology"/>
<evidence type="ECO:0000259" key="16">
    <source>
        <dbReference type="PROSITE" id="PS51722"/>
    </source>
</evidence>
<dbReference type="GO" id="GO:0103068">
    <property type="term" value="F:leukotriene C4 gamma-glutamyl transferase activity"/>
    <property type="evidence" value="ECO:0007669"/>
    <property type="project" value="UniProtKB-EC"/>
</dbReference>
<organism evidence="17 18">
    <name type="scientific">[Candida] arabinofermentans NRRL YB-2248</name>
    <dbReference type="NCBI Taxonomy" id="983967"/>
    <lineage>
        <taxon>Eukaryota</taxon>
        <taxon>Fungi</taxon>
        <taxon>Dikarya</taxon>
        <taxon>Ascomycota</taxon>
        <taxon>Saccharomycotina</taxon>
        <taxon>Pichiomycetes</taxon>
        <taxon>Pichiales</taxon>
        <taxon>Pichiaceae</taxon>
        <taxon>Ogataea</taxon>
        <taxon>Ogataea/Candida clade</taxon>
    </lineage>
</organism>
<dbReference type="Gene3D" id="2.40.30.10">
    <property type="entry name" value="Translation factors"/>
    <property type="match status" value="2"/>
</dbReference>
<evidence type="ECO:0000313" key="18">
    <source>
        <dbReference type="Proteomes" id="UP000094801"/>
    </source>
</evidence>
<evidence type="ECO:0000256" key="7">
    <source>
        <dbReference type="ARBA" id="ARBA00022741"/>
    </source>
</evidence>
<dbReference type="InterPro" id="IPR000795">
    <property type="entry name" value="T_Tr_GTP-bd_dom"/>
</dbReference>
<dbReference type="PANTHER" id="PTHR43721">
    <property type="entry name" value="ELONGATION FACTOR TU-RELATED"/>
    <property type="match status" value="1"/>
</dbReference>
<dbReference type="NCBIfam" id="NF009373">
    <property type="entry name" value="PRK12736.1"/>
    <property type="match status" value="1"/>
</dbReference>
<dbReference type="InterPro" id="IPR050055">
    <property type="entry name" value="EF-Tu_GTPase"/>
</dbReference>
<dbReference type="GO" id="GO:0036374">
    <property type="term" value="F:glutathione hydrolase activity"/>
    <property type="evidence" value="ECO:0007669"/>
    <property type="project" value="UniProtKB-EC"/>
</dbReference>
<dbReference type="Gene3D" id="1.10.246.130">
    <property type="match status" value="1"/>
</dbReference>
<dbReference type="CDD" id="cd03697">
    <property type="entry name" value="EFTU_II"/>
    <property type="match status" value="1"/>
</dbReference>
<dbReference type="GO" id="GO:0005739">
    <property type="term" value="C:mitochondrion"/>
    <property type="evidence" value="ECO:0007669"/>
    <property type="project" value="UniProtKB-SubCell"/>
</dbReference>
<dbReference type="Pfam" id="PF03143">
    <property type="entry name" value="GTP_EFTU_D3"/>
    <property type="match status" value="1"/>
</dbReference>
<dbReference type="GO" id="GO:0003746">
    <property type="term" value="F:translation elongation factor activity"/>
    <property type="evidence" value="ECO:0007669"/>
    <property type="project" value="UniProtKB-KW"/>
</dbReference>
<keyword evidence="10" id="KW-0809">Transit peptide</keyword>
<dbReference type="FunFam" id="2.40.30.10:FF:000001">
    <property type="entry name" value="Elongation factor Tu"/>
    <property type="match status" value="1"/>
</dbReference>
<dbReference type="InterPro" id="IPR043138">
    <property type="entry name" value="GGT_lsub"/>
</dbReference>
<evidence type="ECO:0000256" key="10">
    <source>
        <dbReference type="ARBA" id="ARBA00022946"/>
    </source>
</evidence>
<dbReference type="PROSITE" id="PS00301">
    <property type="entry name" value="G_TR_1"/>
    <property type="match status" value="1"/>
</dbReference>
<dbReference type="GO" id="GO:0070125">
    <property type="term" value="P:mitochondrial translational elongation"/>
    <property type="evidence" value="ECO:0007669"/>
    <property type="project" value="TreeGrafter"/>
</dbReference>
<dbReference type="PRINTS" id="PR00315">
    <property type="entry name" value="ELONGATNFCT"/>
</dbReference>
<dbReference type="Pfam" id="PF00009">
    <property type="entry name" value="GTP_EFTU"/>
    <property type="match status" value="1"/>
</dbReference>
<comment type="catalytic activity">
    <reaction evidence="1">
        <text>an S-substituted glutathione + H2O = an S-substituted L-cysteinylglycine + L-glutamate</text>
        <dbReference type="Rhea" id="RHEA:59468"/>
        <dbReference type="ChEBI" id="CHEBI:15377"/>
        <dbReference type="ChEBI" id="CHEBI:29985"/>
        <dbReference type="ChEBI" id="CHEBI:90779"/>
        <dbReference type="ChEBI" id="CHEBI:143103"/>
        <dbReference type="EC" id="3.4.19.13"/>
    </reaction>
</comment>
<dbReference type="Pfam" id="PF03144">
    <property type="entry name" value="GTP_EFTU_D2"/>
    <property type="match status" value="1"/>
</dbReference>
<comment type="similarity">
    <text evidence="6">Belongs to the gamma-glutamyltransferase family.</text>
</comment>
<dbReference type="Pfam" id="PF01019">
    <property type="entry name" value="G_glu_transpept"/>
    <property type="match status" value="2"/>
</dbReference>
<evidence type="ECO:0000256" key="13">
    <source>
        <dbReference type="ARBA" id="ARBA00047417"/>
    </source>
</evidence>
<dbReference type="OrthoDB" id="2067at2759"/>
<dbReference type="FunFam" id="3.40.50.300:FF:000003">
    <property type="entry name" value="Elongation factor Tu"/>
    <property type="match status" value="1"/>
</dbReference>
<evidence type="ECO:0000256" key="8">
    <source>
        <dbReference type="ARBA" id="ARBA00022768"/>
    </source>
</evidence>
<dbReference type="InterPro" id="IPR043137">
    <property type="entry name" value="GGT_ssub_C"/>
</dbReference>
<evidence type="ECO:0000256" key="2">
    <source>
        <dbReference type="ARBA" id="ARBA00001089"/>
    </source>
</evidence>
<comment type="pathway">
    <text evidence="4">Sulfur metabolism; glutathione metabolism.</text>
</comment>
<dbReference type="EMBL" id="KV453848">
    <property type="protein sequence ID" value="ODV87137.1"/>
    <property type="molecule type" value="Genomic_DNA"/>
</dbReference>
<name>A0A1E4T5V4_9ASCO</name>
<dbReference type="HAMAP" id="MF_00118_B">
    <property type="entry name" value="EF_Tu_B"/>
    <property type="match status" value="1"/>
</dbReference>
<evidence type="ECO:0000256" key="1">
    <source>
        <dbReference type="ARBA" id="ARBA00001049"/>
    </source>
</evidence>
<evidence type="ECO:0000256" key="4">
    <source>
        <dbReference type="ARBA" id="ARBA00005115"/>
    </source>
</evidence>
<dbReference type="Proteomes" id="UP000094801">
    <property type="component" value="Unassembled WGS sequence"/>
</dbReference>
<comment type="subcellular location">
    <subcellularLocation>
        <location evidence="3">Mitochondrion</location>
    </subcellularLocation>
</comment>
<reference evidence="18" key="1">
    <citation type="submission" date="2016-04" db="EMBL/GenBank/DDBJ databases">
        <title>Comparative genomics of biotechnologically important yeasts.</title>
        <authorList>
            <consortium name="DOE Joint Genome Institute"/>
            <person name="Riley R."/>
            <person name="Haridas S."/>
            <person name="Wolfe K.H."/>
            <person name="Lopes M.R."/>
            <person name="Hittinger C.T."/>
            <person name="Goker M."/>
            <person name="Salamov A."/>
            <person name="Wisecaver J."/>
            <person name="Long T.M."/>
            <person name="Aerts A.L."/>
            <person name="Barry K."/>
            <person name="Choi C."/>
            <person name="Clum A."/>
            <person name="Coughlan A.Y."/>
            <person name="Deshpande S."/>
            <person name="Douglass A.P."/>
            <person name="Hanson S.J."/>
            <person name="Klenk H.-P."/>
            <person name="Labutti K."/>
            <person name="Lapidus A."/>
            <person name="Lindquist E."/>
            <person name="Lipzen A."/>
            <person name="Meier-Kolthoff J.P."/>
            <person name="Ohm R.A."/>
            <person name="Otillar R.P."/>
            <person name="Pangilinan J."/>
            <person name="Peng Y."/>
            <person name="Rokas A."/>
            <person name="Rosa C.A."/>
            <person name="Scheuner C."/>
            <person name="Sibirny A.A."/>
            <person name="Slot J.C."/>
            <person name="Stielow J.B."/>
            <person name="Sun H."/>
            <person name="Kurtzman C.P."/>
            <person name="Blackwell M."/>
            <person name="Grigoriev I.V."/>
            <person name="Jeffries T.W."/>
        </authorList>
    </citation>
    <scope>NUCLEOTIDE SEQUENCE [LARGE SCALE GENOMIC DNA]</scope>
    <source>
        <strain evidence="18">NRRL YB-2248</strain>
    </source>
</reference>
<dbReference type="PROSITE" id="PS51722">
    <property type="entry name" value="G_TR_2"/>
    <property type="match status" value="1"/>
</dbReference>
<keyword evidence="8" id="KW-0251">Elongation factor</keyword>
<evidence type="ECO:0000256" key="5">
    <source>
        <dbReference type="ARBA" id="ARBA00007249"/>
    </source>
</evidence>
<dbReference type="SUPFAM" id="SSF56235">
    <property type="entry name" value="N-terminal nucleophile aminohydrolases (Ntn hydrolases)"/>
    <property type="match status" value="1"/>
</dbReference>
<keyword evidence="18" id="KW-1185">Reference proteome</keyword>
<evidence type="ECO:0000256" key="9">
    <source>
        <dbReference type="ARBA" id="ARBA00022917"/>
    </source>
</evidence>
<dbReference type="InterPro" id="IPR029055">
    <property type="entry name" value="Ntn_hydrolases_N"/>
</dbReference>
<dbReference type="InterPro" id="IPR031157">
    <property type="entry name" value="G_TR_CS"/>
</dbReference>
<dbReference type="CDD" id="cd03707">
    <property type="entry name" value="EFTU_III"/>
    <property type="match status" value="1"/>
</dbReference>
<dbReference type="InterPro" id="IPR027417">
    <property type="entry name" value="P-loop_NTPase"/>
</dbReference>
<dbReference type="GO" id="GO:0005525">
    <property type="term" value="F:GTP binding"/>
    <property type="evidence" value="ECO:0007669"/>
    <property type="project" value="UniProtKB-KW"/>
</dbReference>
<evidence type="ECO:0000256" key="15">
    <source>
        <dbReference type="RuleBase" id="RU004061"/>
    </source>
</evidence>
<evidence type="ECO:0000256" key="14">
    <source>
        <dbReference type="ARBA" id="ARBA00057325"/>
    </source>
</evidence>
<keyword evidence="9" id="KW-0648">Protein biosynthesis</keyword>
<protein>
    <recommendedName>
        <fullName evidence="15">Elongation factor Tu</fullName>
    </recommendedName>
</protein>
<gene>
    <name evidence="17" type="ORF">CANARDRAFT_229352</name>
</gene>
<dbReference type="SUPFAM" id="SSF52540">
    <property type="entry name" value="P-loop containing nucleoside triphosphate hydrolases"/>
    <property type="match status" value="1"/>
</dbReference>
<dbReference type="GO" id="GO:0003924">
    <property type="term" value="F:GTPase activity"/>
    <property type="evidence" value="ECO:0007669"/>
    <property type="project" value="InterPro"/>
</dbReference>
<dbReference type="NCBIfam" id="TIGR00485">
    <property type="entry name" value="EF-Tu"/>
    <property type="match status" value="1"/>
</dbReference>
<comment type="function">
    <text evidence="14">G-protein that, in its active GTP-bound form, binds to and delivers aminoacyl-tRNA to the A-site of ribosomes during protein biosynthesis. In the presence of a correct codon-anticodon match between the aminoacyl-tRNA and the A-site codon of the ribosome-bound mRNA, the ribosome acts as a GTPase activator and the GTP is hydrolyzed. The inactive GDP-bound form leaves the ribosome and must be recycled before binding another molecule of aminoacyl-tRNA. Required for mitochondrial protein biosynthesis and maintenance of mitochondrial DNA.</text>
</comment>
<evidence type="ECO:0000256" key="3">
    <source>
        <dbReference type="ARBA" id="ARBA00004173"/>
    </source>
</evidence>
<keyword evidence="7" id="KW-0547">Nucleotide-binding</keyword>
<keyword evidence="12" id="KW-0342">GTP-binding</keyword>
<dbReference type="InterPro" id="IPR041709">
    <property type="entry name" value="EF-Tu_GTP-bd"/>
</dbReference>
<dbReference type="AlphaFoldDB" id="A0A1E4T5V4"/>